<keyword evidence="2" id="KW-1185">Reference proteome</keyword>
<dbReference type="Pfam" id="PF13287">
    <property type="entry name" value="Fn3_assoc"/>
    <property type="match status" value="1"/>
</dbReference>
<organism evidence="1 2">
    <name type="scientific">Litorilinea aerophila</name>
    <dbReference type="NCBI Taxonomy" id="1204385"/>
    <lineage>
        <taxon>Bacteria</taxon>
        <taxon>Bacillati</taxon>
        <taxon>Chloroflexota</taxon>
        <taxon>Caldilineae</taxon>
        <taxon>Caldilineales</taxon>
        <taxon>Caldilineaceae</taxon>
        <taxon>Litorilinea</taxon>
    </lineage>
</organism>
<dbReference type="InterPro" id="IPR026876">
    <property type="entry name" value="Fn3_assoc_repeat"/>
</dbReference>
<dbReference type="InterPro" id="IPR007555">
    <property type="entry name" value="DUF499"/>
</dbReference>
<evidence type="ECO:0000313" key="1">
    <source>
        <dbReference type="EMBL" id="TQE93637.1"/>
    </source>
</evidence>
<name>A0A540VA30_9CHLR</name>
<dbReference type="Pfam" id="PF04465">
    <property type="entry name" value="DUF499"/>
    <property type="match status" value="1"/>
</dbReference>
<protein>
    <submittedName>
        <fullName evidence="1">DUF499 domain-containing protein</fullName>
    </submittedName>
</protein>
<accession>A0A540VA30</accession>
<evidence type="ECO:0000313" key="2">
    <source>
        <dbReference type="Proteomes" id="UP000317371"/>
    </source>
</evidence>
<reference evidence="1 2" key="1">
    <citation type="submission" date="2019-06" db="EMBL/GenBank/DDBJ databases">
        <title>Genome sequence of Litorilinea aerophila BAA-2444.</title>
        <authorList>
            <person name="Maclea K.S."/>
            <person name="Maurais E.G."/>
            <person name="Iannazzi L.C."/>
        </authorList>
    </citation>
    <scope>NUCLEOTIDE SEQUENCE [LARGE SCALE GENOMIC DNA]</scope>
    <source>
        <strain evidence="1 2">ATCC BAA-2444</strain>
    </source>
</reference>
<gene>
    <name evidence="1" type="ORF">FKZ61_20470</name>
</gene>
<dbReference type="AlphaFoldDB" id="A0A540VA30"/>
<dbReference type="EMBL" id="VIGC01000036">
    <property type="protein sequence ID" value="TQE93637.1"/>
    <property type="molecule type" value="Genomic_DNA"/>
</dbReference>
<dbReference type="InParanoid" id="A0A540VA30"/>
<sequence>MKSLYDLCIPRPTIFDPQKRDTVLDLRDLVEGTIDPAQFFEENYITEGMRVLLEHAFRRLEGKSDQGIFKLKQAMGGGKTHNLLALGLLARHPEYRDPVMGTFYHPDPDLGPVQVIAFSGREVDYPYGLWGALAEQMGKLDHFQDHYKPLRAPGQKAWESLFAGKTVLILLDELPPYFQYARSVAIGNSDLAEVTATALSNLLVAIGRPACERVCLVLTDLASSYERGSAQIADVLRDVENETHRSAMTLEPVRLNSDELYHILRKRIFQAWPDEATIEQVAQGYAEALRKARQMDLTGESPEEFASQVVSSYPFHPGIRDLYARFRENPGFQQTRGLIRLMRMVAARLWNTGLAKRKYLIAAHDLDLNDQEIRAEINQINSTLENAIAHDIASEGTAVAEKLDAELGSTDATDAAKLIFMASLANVPNAVLGLSIPEIVAYLCEPGRDISRLKVDVLDRLATQAWYLHSTRDGKLYFRHIQNLNAKLESLVKAYVPDQALQELRDRLKEIFQPQTGWCYQRILVLPAMDEIELEQDRVTLVVVEPYAGGQGLRPELLRFYEDTPWKNRIGILTGSRNTYALLIDVGKRLKAIQHILEELRAEGTPDSDPQMVQARDLADRVRQTFHSAVRETFTNLWYPIANGLMGAGFLMRFEGNRYDGEDQITALLKEKMKFIDRVSGDNFRKMVEMRLFTQQSMKWGEIKRRAATTPAWPWHRPDALDRLKDECLYKDLWREEGGFINKGPFPQPKTTVSIQELSRDDDTGEVRLRVKPVHGDTIYWDVGAEATTASARLEGNELTTRELRLSFLCVDSTGVHETGDPVTWTNRITLKYRIFQDGADKRMELQAAPPAAIRYTTDGSDPKHLGAAYDGPFIIPRGAPLVLAYAERDGIGSEVLRVPIDWERDEDVKIDPVLPAVLRRRLSFQTTQETYQALEIWKRYRAQPAGPTVTIDGGSSQEWVELTTHENKILEVPALRTLLDALRDIQREGQVKLEVTALHFPTGQDLLDWVAHVRTDLQPGEVRQ</sequence>
<proteinExistence type="predicted"/>
<dbReference type="Proteomes" id="UP000317371">
    <property type="component" value="Unassembled WGS sequence"/>
</dbReference>
<dbReference type="OrthoDB" id="9757917at2"/>
<comment type="caution">
    <text evidence="1">The sequence shown here is derived from an EMBL/GenBank/DDBJ whole genome shotgun (WGS) entry which is preliminary data.</text>
</comment>